<evidence type="ECO:0000256" key="1">
    <source>
        <dbReference type="SAM" id="MobiDB-lite"/>
    </source>
</evidence>
<proteinExistence type="predicted"/>
<name>A0AAQ4F6T6_AMBAM</name>
<comment type="caution">
    <text evidence="2">The sequence shown here is derived from an EMBL/GenBank/DDBJ whole genome shotgun (WGS) entry which is preliminary data.</text>
</comment>
<sequence>MKIDSHDESADEFAKKTREGSSKKLTLSSLLKVLFPALSRVLRITSTSRDEFHYFKTVCQDLMKRREADKEHYEDFLELMINARATDSMSLHTNGTKDCRTQKVDDKGQRSRSKSSTRDRQRLWRHELQERESWDSLQEKSNAVKPRKLFRSRSQNHQQATRPSKSLRLIIAVLIFI</sequence>
<protein>
    <submittedName>
        <fullName evidence="2">Uncharacterized protein</fullName>
    </submittedName>
</protein>
<evidence type="ECO:0000313" key="2">
    <source>
        <dbReference type="EMBL" id="KAK8782571.1"/>
    </source>
</evidence>
<gene>
    <name evidence="2" type="ORF">V5799_016089</name>
</gene>
<reference evidence="2 3" key="1">
    <citation type="journal article" date="2023" name="Arcadia Sci">
        <title>De novo assembly of a long-read Amblyomma americanum tick genome.</title>
        <authorList>
            <person name="Chou S."/>
            <person name="Poskanzer K.E."/>
            <person name="Rollins M."/>
            <person name="Thuy-Boun P.S."/>
        </authorList>
    </citation>
    <scope>NUCLEOTIDE SEQUENCE [LARGE SCALE GENOMIC DNA]</scope>
    <source>
        <strain evidence="2">F_SG_1</strain>
        <tissue evidence="2">Salivary glands</tissue>
    </source>
</reference>
<dbReference type="Proteomes" id="UP001321473">
    <property type="component" value="Unassembled WGS sequence"/>
</dbReference>
<keyword evidence="3" id="KW-1185">Reference proteome</keyword>
<accession>A0AAQ4F6T6</accession>
<organism evidence="2 3">
    <name type="scientific">Amblyomma americanum</name>
    <name type="common">Lone star tick</name>
    <dbReference type="NCBI Taxonomy" id="6943"/>
    <lineage>
        <taxon>Eukaryota</taxon>
        <taxon>Metazoa</taxon>
        <taxon>Ecdysozoa</taxon>
        <taxon>Arthropoda</taxon>
        <taxon>Chelicerata</taxon>
        <taxon>Arachnida</taxon>
        <taxon>Acari</taxon>
        <taxon>Parasitiformes</taxon>
        <taxon>Ixodida</taxon>
        <taxon>Ixodoidea</taxon>
        <taxon>Ixodidae</taxon>
        <taxon>Amblyomminae</taxon>
        <taxon>Amblyomma</taxon>
    </lineage>
</organism>
<dbReference type="AlphaFoldDB" id="A0AAQ4F6T6"/>
<evidence type="ECO:0000313" key="3">
    <source>
        <dbReference type="Proteomes" id="UP001321473"/>
    </source>
</evidence>
<dbReference type="EMBL" id="JARKHS020006542">
    <property type="protein sequence ID" value="KAK8782571.1"/>
    <property type="molecule type" value="Genomic_DNA"/>
</dbReference>
<feature type="region of interest" description="Disordered" evidence="1">
    <location>
        <begin position="90"/>
        <end position="122"/>
    </location>
</feature>
<feature type="compositionally biased region" description="Basic and acidic residues" evidence="1">
    <location>
        <begin position="95"/>
        <end position="109"/>
    </location>
</feature>